<dbReference type="AlphaFoldDB" id="F9F173"/>
<protein>
    <submittedName>
        <fullName evidence="2">Uncharacterized protein</fullName>
    </submittedName>
</protein>
<gene>
    <name evidence="2" type="ORF">FOXB_00147</name>
</gene>
<feature type="region of interest" description="Disordered" evidence="1">
    <location>
        <begin position="121"/>
        <end position="180"/>
    </location>
</feature>
<evidence type="ECO:0000313" key="2">
    <source>
        <dbReference type="EMBL" id="EGU89338.1"/>
    </source>
</evidence>
<dbReference type="EMBL" id="AFQF01000070">
    <property type="protein sequence ID" value="EGU89338.1"/>
    <property type="molecule type" value="Genomic_DNA"/>
</dbReference>
<accession>F9F173</accession>
<organism evidence="2">
    <name type="scientific">Fusarium oxysporum (strain Fo5176)</name>
    <name type="common">Fusarium vascular wilt</name>
    <dbReference type="NCBI Taxonomy" id="660025"/>
    <lineage>
        <taxon>Eukaryota</taxon>
        <taxon>Fungi</taxon>
        <taxon>Dikarya</taxon>
        <taxon>Ascomycota</taxon>
        <taxon>Pezizomycotina</taxon>
        <taxon>Sordariomycetes</taxon>
        <taxon>Hypocreomycetidae</taxon>
        <taxon>Hypocreales</taxon>
        <taxon>Nectriaceae</taxon>
        <taxon>Fusarium</taxon>
        <taxon>Fusarium oxysporum species complex</taxon>
    </lineage>
</organism>
<reference evidence="2" key="1">
    <citation type="journal article" date="2012" name="Mol. Plant Microbe Interact.">
        <title>A highly conserved effector in Fusarium oxysporum is required for full virulence on Arabidopsis.</title>
        <authorList>
            <person name="Thatcher L.F."/>
            <person name="Gardiner D.M."/>
            <person name="Kazan K."/>
            <person name="Manners J."/>
        </authorList>
    </citation>
    <scope>NUCLEOTIDE SEQUENCE [LARGE SCALE GENOMIC DNA]</scope>
    <source>
        <strain evidence="2">Fo5176</strain>
    </source>
</reference>
<comment type="caution">
    <text evidence="2">The sequence shown here is derived from an EMBL/GenBank/DDBJ whole genome shotgun (WGS) entry which is preliminary data.</text>
</comment>
<evidence type="ECO:0000256" key="1">
    <source>
        <dbReference type="SAM" id="MobiDB-lite"/>
    </source>
</evidence>
<sequence>MSAEQSRSCHLPTPEHLSPRHPAPWRQIEAILYERINDVTLPDVVETAGSHLIPAPATPVPASSPNDDEFVKRLHQAIELALSRQEERCRLYGREIAENTRPGHSPQGLMEKLFREAWDDIDSSSDSGSATPMGATTPPSCDEDNARLETLVENNTAEKKIPAPSRKRKRAIGEDEGRRVKRRRTYITKRLSWTKRRLNNQGDQYDLPSHLAARHREVGPSTESQSLLERFLHQREPPEWDVEPVDEQEAEDTEETAEEDNPSSGEDNNDDDLEDIGLNDLGSYIGFVS</sequence>
<feature type="region of interest" description="Disordered" evidence="1">
    <location>
        <begin position="1"/>
        <end position="22"/>
    </location>
</feature>
<proteinExistence type="predicted"/>
<dbReference type="OrthoDB" id="5078474at2759"/>
<name>F9F173_FUSOF</name>
<feature type="region of interest" description="Disordered" evidence="1">
    <location>
        <begin position="214"/>
        <end position="289"/>
    </location>
</feature>
<feature type="compositionally biased region" description="Acidic residues" evidence="1">
    <location>
        <begin position="239"/>
        <end position="277"/>
    </location>
</feature>